<organism evidence="3 4">
    <name type="scientific">Ephemerocybe angulata</name>
    <dbReference type="NCBI Taxonomy" id="980116"/>
    <lineage>
        <taxon>Eukaryota</taxon>
        <taxon>Fungi</taxon>
        <taxon>Dikarya</taxon>
        <taxon>Basidiomycota</taxon>
        <taxon>Agaricomycotina</taxon>
        <taxon>Agaricomycetes</taxon>
        <taxon>Agaricomycetidae</taxon>
        <taxon>Agaricales</taxon>
        <taxon>Agaricineae</taxon>
        <taxon>Psathyrellaceae</taxon>
        <taxon>Ephemerocybe</taxon>
    </lineage>
</organism>
<keyword evidence="4" id="KW-1185">Reference proteome</keyword>
<feature type="region of interest" description="Disordered" evidence="1">
    <location>
        <begin position="304"/>
        <end position="324"/>
    </location>
</feature>
<sequence length="1021" mass="114795">MFRLPSSIRRKKARPETGSRPRWSAATSSPIRKPYGSSRISIFPPVDVRTPSGPFVQLDGSSPSRPVNAHSPTRIASLHPPSPPRSQRDPRRAQWQRWTRDIIPSLVPVFLEVLRSSDDLRNVSRDPSTCGCMPTVRKLTIVLVSWEGLSSTTVCSCKPVALLLRMGYLASAPLRPTYAFDIQMLDFVRLLHLRSPPNKSAWTSTLEAFLLARGYTINGADVIRRKFTAALKWYTLLHVESDVYVRKAIVRLSSSGGTVSEEGRDGVDSGDWEDVEDVEEGLGEDGMAYLARCCPCCFGGDVIDEDESDEDEEGRSDTGIGDSDPDVVVCLDACFTQKRRTPVRGVGTDPPLRHPRSVVLTEEEVLKAEEEVERRRPSRQPPPIGNPTTTADKVERGMKVPASVLDACNDSFKAADEKRTKASTKYFADTGLMALLCRHDRVLWIANMKTAGERQYFAIALITKLFEHLPKSTTVGIMYDIGCQLERSCNKWGLMPTLLPRIAWAVSIFHAYGHQWPCQLVYHPRKRKGFGLSDGEGCERFWSAIEFMIPTQRVSGYHQRIFNLDVQVAFLRDQSLLQLGSWVRRKSEKCSEKRSEAIEVLGELTFDSEELEHEWELQVSSQTRPLTRATNGLAKKSIKAILTLMEFSSNLAKDIQKIDKKIARPHTTDHLEDLVEMRLQLGARKEEVDGQIDTKRKALGLREQEDLQGLVKNKYMELRLKTLAVKERLRAKLQGRKFELERVDRAYQQVSANEKNLRTHIETQVGRHQGTITTLFKRYNEMCADLEKLIRNGKAPAGSLVPRPIPQDKLYSLDVDGPIWDDTGLNDVDGGGTPQWLGNDDVRVGILSWLEAERCGEERRRLERESLNLQSWALRESVNLVNAFERCDNESVKFQIARIMKDFGAMTTVWKSDIRFVSRVAYMKSWGGDLLAPHGTRTTAPPLVLRAPEGSDSEGDPSGSENSELEADDRVMQALEAMQLLVEEDSEGDGPVFASTLSEEGGRLGGQEPRDGSPRKRRRAL</sequence>
<dbReference type="Pfam" id="PF18802">
    <property type="entry name" value="CxC1"/>
    <property type="match status" value="1"/>
</dbReference>
<dbReference type="AlphaFoldDB" id="A0A8H6LUL3"/>
<dbReference type="PANTHER" id="PTHR33096">
    <property type="entry name" value="CXC2 DOMAIN-CONTAINING PROTEIN"/>
    <property type="match status" value="1"/>
</dbReference>
<evidence type="ECO:0000259" key="2">
    <source>
        <dbReference type="Pfam" id="PF18802"/>
    </source>
</evidence>
<feature type="region of interest" description="Disordered" evidence="1">
    <location>
        <begin position="1"/>
        <end position="93"/>
    </location>
</feature>
<gene>
    <name evidence="3" type="ORF">DFP72DRAFT_1083256</name>
</gene>
<feature type="domain" description="CxC1-like cysteine cluster associated with KDZ transposases" evidence="2">
    <location>
        <begin position="128"/>
        <end position="211"/>
    </location>
</feature>
<dbReference type="InterPro" id="IPR041320">
    <property type="entry name" value="CxC1"/>
</dbReference>
<feature type="region of interest" description="Disordered" evidence="1">
    <location>
        <begin position="932"/>
        <end position="1021"/>
    </location>
</feature>
<evidence type="ECO:0000256" key="1">
    <source>
        <dbReference type="SAM" id="MobiDB-lite"/>
    </source>
</evidence>
<accession>A0A8H6LUL3</accession>
<proteinExistence type="predicted"/>
<evidence type="ECO:0000313" key="3">
    <source>
        <dbReference type="EMBL" id="KAF6741696.1"/>
    </source>
</evidence>
<name>A0A8H6LUL3_9AGAR</name>
<dbReference type="OrthoDB" id="3237105at2759"/>
<feature type="region of interest" description="Disordered" evidence="1">
    <location>
        <begin position="368"/>
        <end position="392"/>
    </location>
</feature>
<comment type="caution">
    <text evidence="3">The sequence shown here is derived from an EMBL/GenBank/DDBJ whole genome shotgun (WGS) entry which is preliminary data.</text>
</comment>
<dbReference type="InterPro" id="IPR040521">
    <property type="entry name" value="KDZ"/>
</dbReference>
<feature type="compositionally biased region" description="Acidic residues" evidence="1">
    <location>
        <begin position="304"/>
        <end position="314"/>
    </location>
</feature>
<dbReference type="Proteomes" id="UP000521943">
    <property type="component" value="Unassembled WGS sequence"/>
</dbReference>
<dbReference type="PANTHER" id="PTHR33096:SF1">
    <property type="entry name" value="CXC1-LIKE CYSTEINE CLUSTER ASSOCIATED WITH KDZ TRANSPOSASES DOMAIN-CONTAINING PROTEIN"/>
    <property type="match status" value="1"/>
</dbReference>
<dbReference type="Pfam" id="PF18758">
    <property type="entry name" value="KDZ"/>
    <property type="match status" value="1"/>
</dbReference>
<evidence type="ECO:0000313" key="4">
    <source>
        <dbReference type="Proteomes" id="UP000521943"/>
    </source>
</evidence>
<protein>
    <recommendedName>
        <fullName evidence="2">CxC1-like cysteine cluster associated with KDZ transposases domain-containing protein</fullName>
    </recommendedName>
</protein>
<reference evidence="3 4" key="1">
    <citation type="submission" date="2020-07" db="EMBL/GenBank/DDBJ databases">
        <title>Comparative genomics of pyrophilous fungi reveals a link between fire events and developmental genes.</title>
        <authorList>
            <consortium name="DOE Joint Genome Institute"/>
            <person name="Steindorff A.S."/>
            <person name="Carver A."/>
            <person name="Calhoun S."/>
            <person name="Stillman K."/>
            <person name="Liu H."/>
            <person name="Lipzen A."/>
            <person name="Pangilinan J."/>
            <person name="Labutti K."/>
            <person name="Bruns T.D."/>
            <person name="Grigoriev I.V."/>
        </authorList>
    </citation>
    <scope>NUCLEOTIDE SEQUENCE [LARGE SCALE GENOMIC DNA]</scope>
    <source>
        <strain evidence="3 4">CBS 144469</strain>
    </source>
</reference>
<dbReference type="EMBL" id="JACGCI010000222">
    <property type="protein sequence ID" value="KAF6741696.1"/>
    <property type="molecule type" value="Genomic_DNA"/>
</dbReference>